<proteinExistence type="predicted"/>
<sequence length="174" mass="19593">MKLDWQHFDKTELKTLLRWLAPPPALCQFSLDLSGYDGEMCFGHFATKAFLEGSNITMIHVAGMLSKETADLLASCQNIRDLALENSVLTETILANFENLYLIKSSFEVHTLRRLIQANSVQQLTIYCSIIKHNDVIISPNQALDLISDICPNISVLGESDPNPIAGWEVFWHE</sequence>
<organism evidence="1 2">
    <name type="scientific">Rhizoctonia solani</name>
    <dbReference type="NCBI Taxonomy" id="456999"/>
    <lineage>
        <taxon>Eukaryota</taxon>
        <taxon>Fungi</taxon>
        <taxon>Dikarya</taxon>
        <taxon>Basidiomycota</taxon>
        <taxon>Agaricomycotina</taxon>
        <taxon>Agaricomycetes</taxon>
        <taxon>Cantharellales</taxon>
        <taxon>Ceratobasidiaceae</taxon>
        <taxon>Rhizoctonia</taxon>
    </lineage>
</organism>
<protein>
    <submittedName>
        <fullName evidence="1">Uncharacterized protein</fullName>
    </submittedName>
</protein>
<dbReference type="Proteomes" id="UP000663846">
    <property type="component" value="Unassembled WGS sequence"/>
</dbReference>
<name>A0A8H3GUR8_9AGAM</name>
<accession>A0A8H3GUR8</accession>
<evidence type="ECO:0000313" key="1">
    <source>
        <dbReference type="EMBL" id="CAE6467393.1"/>
    </source>
</evidence>
<dbReference type="AlphaFoldDB" id="A0A8H3GUR8"/>
<evidence type="ECO:0000313" key="2">
    <source>
        <dbReference type="Proteomes" id="UP000663846"/>
    </source>
</evidence>
<gene>
    <name evidence="1" type="ORF">RDB_LOCUS169690</name>
</gene>
<comment type="caution">
    <text evidence="1">The sequence shown here is derived from an EMBL/GenBank/DDBJ whole genome shotgun (WGS) entry which is preliminary data.</text>
</comment>
<dbReference type="EMBL" id="CAJMWS010000880">
    <property type="protein sequence ID" value="CAE6467393.1"/>
    <property type="molecule type" value="Genomic_DNA"/>
</dbReference>
<reference evidence="1" key="1">
    <citation type="submission" date="2021-01" db="EMBL/GenBank/DDBJ databases">
        <authorList>
            <person name="Kaushik A."/>
        </authorList>
    </citation>
    <scope>NUCLEOTIDE SEQUENCE</scope>
    <source>
        <strain evidence="1">AG1-1C</strain>
    </source>
</reference>